<feature type="compositionally biased region" description="Gly residues" evidence="2">
    <location>
        <begin position="694"/>
        <end position="704"/>
    </location>
</feature>
<feature type="region of interest" description="Disordered" evidence="2">
    <location>
        <begin position="685"/>
        <end position="726"/>
    </location>
</feature>
<keyword evidence="3" id="KW-0812">Transmembrane</keyword>
<evidence type="ECO:0000313" key="5">
    <source>
        <dbReference type="Proteomes" id="UP000001055"/>
    </source>
</evidence>
<feature type="coiled-coil region" evidence="1">
    <location>
        <begin position="646"/>
        <end position="673"/>
    </location>
</feature>
<dbReference type="InParanoid" id="Q0TWA1"/>
<dbReference type="AlphaFoldDB" id="Q0TWA1"/>
<name>Q0TWA1_PHANO</name>
<keyword evidence="3" id="KW-1133">Transmembrane helix</keyword>
<dbReference type="VEuPathDB" id="FungiDB:JI435_162250"/>
<feature type="region of interest" description="Disordered" evidence="2">
    <location>
        <begin position="231"/>
        <end position="254"/>
    </location>
</feature>
<keyword evidence="3" id="KW-0472">Membrane</keyword>
<feature type="coiled-coil region" evidence="1">
    <location>
        <begin position="546"/>
        <end position="601"/>
    </location>
</feature>
<dbReference type="KEGG" id="pno:SNOG_16225"/>
<feature type="compositionally biased region" description="Polar residues" evidence="2">
    <location>
        <begin position="24"/>
        <end position="35"/>
    </location>
</feature>
<keyword evidence="1" id="KW-0175">Coiled coil</keyword>
<protein>
    <submittedName>
        <fullName evidence="4">Uncharacterized protein</fullName>
    </submittedName>
</protein>
<reference evidence="5" key="1">
    <citation type="journal article" date="2007" name="Plant Cell">
        <title>Dothideomycete-plant interactions illuminated by genome sequencing and EST analysis of the wheat pathogen Stagonospora nodorum.</title>
        <authorList>
            <person name="Hane J.K."/>
            <person name="Lowe R.G."/>
            <person name="Solomon P.S."/>
            <person name="Tan K.C."/>
            <person name="Schoch C.L."/>
            <person name="Spatafora J.W."/>
            <person name="Crous P.W."/>
            <person name="Kodira C."/>
            <person name="Birren B.W."/>
            <person name="Galagan J.E."/>
            <person name="Torriani S.F."/>
            <person name="McDonald B.A."/>
            <person name="Oliver R.P."/>
        </authorList>
    </citation>
    <scope>NUCLEOTIDE SEQUENCE [LARGE SCALE GENOMIC DNA]</scope>
    <source>
        <strain evidence="5">SN15 / ATCC MYA-4574 / FGSC 10173</strain>
    </source>
</reference>
<gene>
    <name evidence="4" type="ORF">SNOG_16225</name>
</gene>
<dbReference type="GeneID" id="5983279"/>
<feature type="coiled-coil region" evidence="1">
    <location>
        <begin position="384"/>
        <end position="418"/>
    </location>
</feature>
<feature type="region of interest" description="Disordered" evidence="2">
    <location>
        <begin position="1"/>
        <end position="35"/>
    </location>
</feature>
<dbReference type="RefSeq" id="XP_001806349.1">
    <property type="nucleotide sequence ID" value="XM_001806297.1"/>
</dbReference>
<sequence length="755" mass="82578">MVDAKAKGKQPMMALSGDVGGRASGTSISSKQQTGLLTSAVDRRLPYRLDFGKNRGKTLRECPHHYLQFLTDNRTRAASGTSRVDARDTVDDAIARIAAGCVQRPFGRRAVECRVFEYRAPGETAARSAHDTKTTTDAKTITDTKTTDTKTTTTSTHSSATCYTSPVAACYTSPIAAATATYYIAAATATYYIAAATATYYIAAATATYYIAAATATYYIAASFRRRLRPAPNAAPDRPPQVKRRCVSASPEPRDHNTLVRIDIARDHARLEALVERNRHDARQAITRAANHHDDQFRDGVWDLGVLVKHMARKSTDETLAQLRDLLNGPLAKMAQIQHTVEQAEARDMTRHAQLDVERQALQVRVHQLKGAIQAAVGDADADADALQHHVNDLRARIQESTDARQAAESNATRLQAALDARQAASDTARLQAALDARQAASDTARLQAASDTARLQAASDTARLQAALDASQAAEAGATPDVQVLQTDIRELKSATQAAAQRLATQLEQLKADSDNELRLRHQMRELETANVANTQVIHARDKVVHELQTQLDKVKAEAGDCKSKFDNQVNRMHELQHGLDKSKREVQALQGQCKEALHVQRDTAELKHSVDDMIDQHHRELVNVQHEQAMISHQESESSLREQLSASSLRKQQLQSELEHYEDLVKIQTDTIEQALNTSQLTIPGLQDDAGGHGSQGSGRGGDNAWRTAASESGSPGDYVDEGSPSGADLRALIRRIYLDGTIPVLEWDTDMD</sequence>
<evidence type="ECO:0000256" key="1">
    <source>
        <dbReference type="SAM" id="Coils"/>
    </source>
</evidence>
<dbReference type="Proteomes" id="UP000001055">
    <property type="component" value="Unassembled WGS sequence"/>
</dbReference>
<feature type="transmembrane region" description="Helical" evidence="3">
    <location>
        <begin position="200"/>
        <end position="221"/>
    </location>
</feature>
<evidence type="ECO:0000256" key="2">
    <source>
        <dbReference type="SAM" id="MobiDB-lite"/>
    </source>
</evidence>
<proteinExistence type="predicted"/>
<accession>Q0TWA1</accession>
<feature type="coiled-coil region" evidence="1">
    <location>
        <begin position="494"/>
        <end position="521"/>
    </location>
</feature>
<organism evidence="4 5">
    <name type="scientific">Phaeosphaeria nodorum (strain SN15 / ATCC MYA-4574 / FGSC 10173)</name>
    <name type="common">Glume blotch fungus</name>
    <name type="synonym">Parastagonospora nodorum</name>
    <dbReference type="NCBI Taxonomy" id="321614"/>
    <lineage>
        <taxon>Eukaryota</taxon>
        <taxon>Fungi</taxon>
        <taxon>Dikarya</taxon>
        <taxon>Ascomycota</taxon>
        <taxon>Pezizomycotina</taxon>
        <taxon>Dothideomycetes</taxon>
        <taxon>Pleosporomycetidae</taxon>
        <taxon>Pleosporales</taxon>
        <taxon>Pleosporineae</taxon>
        <taxon>Phaeosphaeriaceae</taxon>
        <taxon>Parastagonospora</taxon>
    </lineage>
</organism>
<evidence type="ECO:0000313" key="4">
    <source>
        <dbReference type="EMBL" id="EAT76409.2"/>
    </source>
</evidence>
<evidence type="ECO:0000256" key="3">
    <source>
        <dbReference type="SAM" id="Phobius"/>
    </source>
</evidence>
<dbReference type="HOGENOM" id="CLU_368851_0_0_1"/>
<dbReference type="EMBL" id="CH445368">
    <property type="protein sequence ID" value="EAT76409.2"/>
    <property type="molecule type" value="Genomic_DNA"/>
</dbReference>